<evidence type="ECO:0000313" key="4">
    <source>
        <dbReference type="Proteomes" id="UP000656813"/>
    </source>
</evidence>
<reference evidence="3" key="2">
    <citation type="submission" date="2020-09" db="EMBL/GenBank/DDBJ databases">
        <authorList>
            <person name="Sun Q."/>
            <person name="Zhou Y."/>
        </authorList>
    </citation>
    <scope>NUCLEOTIDE SEQUENCE</scope>
    <source>
        <strain evidence="3">CGMCC 1.12777</strain>
    </source>
</reference>
<evidence type="ECO:0000313" key="3">
    <source>
        <dbReference type="EMBL" id="GGH83504.1"/>
    </source>
</evidence>
<reference evidence="3" key="1">
    <citation type="journal article" date="2014" name="Int. J. Syst. Evol. Microbiol.">
        <title>Complete genome sequence of Corynebacterium casei LMG S-19264T (=DSM 44701T), isolated from a smear-ripened cheese.</title>
        <authorList>
            <consortium name="US DOE Joint Genome Institute (JGI-PGF)"/>
            <person name="Walter F."/>
            <person name="Albersmeier A."/>
            <person name="Kalinowski J."/>
            <person name="Ruckert C."/>
        </authorList>
    </citation>
    <scope>NUCLEOTIDE SEQUENCE</scope>
    <source>
        <strain evidence="3">CGMCC 1.12777</strain>
    </source>
</reference>
<sequence>MSEERNTVEQHYTKLEERMTNVETRLAVAESNIQDIKEDISSIKSNTTWILRLLIGAFIMALIALVIKDPSIL</sequence>
<dbReference type="RefSeq" id="WP_229745576.1">
    <property type="nucleotide sequence ID" value="NZ_BMFV01000018.1"/>
</dbReference>
<keyword evidence="1" id="KW-0175">Coiled coil</keyword>
<dbReference type="AlphaFoldDB" id="A0A8J2ZXM9"/>
<dbReference type="Gene3D" id="1.20.5.110">
    <property type="match status" value="1"/>
</dbReference>
<evidence type="ECO:0000256" key="2">
    <source>
        <dbReference type="SAM" id="Phobius"/>
    </source>
</evidence>
<comment type="caution">
    <text evidence="3">The sequence shown here is derived from an EMBL/GenBank/DDBJ whole genome shotgun (WGS) entry which is preliminary data.</text>
</comment>
<keyword evidence="4" id="KW-1185">Reference proteome</keyword>
<feature type="coiled-coil region" evidence="1">
    <location>
        <begin position="5"/>
        <end position="46"/>
    </location>
</feature>
<keyword evidence="2" id="KW-1133">Transmembrane helix</keyword>
<evidence type="ECO:0008006" key="5">
    <source>
        <dbReference type="Google" id="ProtNLM"/>
    </source>
</evidence>
<protein>
    <recommendedName>
        <fullName evidence="5">Hemolysin XhlA</fullName>
    </recommendedName>
</protein>
<proteinExistence type="predicted"/>
<keyword evidence="2" id="KW-0812">Transmembrane</keyword>
<name>A0A8J2ZXM9_9BACL</name>
<dbReference type="Proteomes" id="UP000656813">
    <property type="component" value="Unassembled WGS sequence"/>
</dbReference>
<accession>A0A8J2ZXM9</accession>
<evidence type="ECO:0000256" key="1">
    <source>
        <dbReference type="SAM" id="Coils"/>
    </source>
</evidence>
<feature type="transmembrane region" description="Helical" evidence="2">
    <location>
        <begin position="49"/>
        <end position="67"/>
    </location>
</feature>
<organism evidence="3 4">
    <name type="scientific">Pullulanibacillus pueri</name>
    <dbReference type="NCBI Taxonomy" id="1437324"/>
    <lineage>
        <taxon>Bacteria</taxon>
        <taxon>Bacillati</taxon>
        <taxon>Bacillota</taxon>
        <taxon>Bacilli</taxon>
        <taxon>Bacillales</taxon>
        <taxon>Sporolactobacillaceae</taxon>
        <taxon>Pullulanibacillus</taxon>
    </lineage>
</organism>
<dbReference type="EMBL" id="BMFV01000018">
    <property type="protein sequence ID" value="GGH83504.1"/>
    <property type="molecule type" value="Genomic_DNA"/>
</dbReference>
<gene>
    <name evidence="3" type="ORF">GCM10007096_24470</name>
</gene>
<dbReference type="Pfam" id="PF10779">
    <property type="entry name" value="XhlA"/>
    <property type="match status" value="1"/>
</dbReference>
<keyword evidence="2" id="KW-0472">Membrane</keyword>
<dbReference type="InterPro" id="IPR019715">
    <property type="entry name" value="Haemolysin_XhlA"/>
</dbReference>